<proteinExistence type="predicted"/>
<name>A0ABZ2T2I5_9ENTE</name>
<accession>A0ABZ2T2I5</accession>
<feature type="transmembrane region" description="Helical" evidence="1">
    <location>
        <begin position="170"/>
        <end position="188"/>
    </location>
</feature>
<evidence type="ECO:0000313" key="2">
    <source>
        <dbReference type="EMBL" id="WYJ85084.1"/>
    </source>
</evidence>
<sequence length="243" mass="28870">MWLLWKEYRKESRLFWVFSSFAFLLIGGFMIYKVGFQHIHIEGIAQIILVLVFFFLLASFVWEMYRQIKSWKKSQYRLLPISEGMFYFSNILFSWFTTTMLSFIYYFGFVGLVFLLDKQVDMFAFQEYWKHLFIASYLFFSASVLFQFVYLLSSLISARVAVKLQSVSKLLLFLLLFTGEVTVSNQLLEGYKKIAFIDNHQFKIIIGYVPLYLEDLVFDMLLLILCSIASIFILRNYIEAERG</sequence>
<keyword evidence="1" id="KW-0812">Transmembrane</keyword>
<keyword evidence="3" id="KW-1185">Reference proteome</keyword>
<evidence type="ECO:0000256" key="1">
    <source>
        <dbReference type="SAM" id="Phobius"/>
    </source>
</evidence>
<reference evidence="2 3" key="2">
    <citation type="submission" date="2024-03" db="EMBL/GenBank/DDBJ databases">
        <title>The Genome Sequence of Enterococcus sp. DIV0727d.</title>
        <authorList>
            <consortium name="The Broad Institute Genomics Platform"/>
            <consortium name="The Broad Institute Microbial Omics Core"/>
            <consortium name="The Broad Institute Genomic Center for Infectious Diseases"/>
            <person name="Earl A."/>
            <person name="Manson A."/>
            <person name="Gilmore M."/>
            <person name="Schwartman J."/>
            <person name="Shea T."/>
            <person name="Abouelleil A."/>
            <person name="Cao P."/>
            <person name="Chapman S."/>
            <person name="Cusick C."/>
            <person name="Young S."/>
            <person name="Neafsey D."/>
            <person name="Nusbaum C."/>
            <person name="Birren B."/>
        </authorList>
    </citation>
    <scope>NUCLEOTIDE SEQUENCE [LARGE SCALE GENOMIC DNA]</scope>
    <source>
        <strain evidence="2 3">12C11_DIV0727</strain>
    </source>
</reference>
<reference evidence="3" key="1">
    <citation type="submission" date="2017-05" db="EMBL/GenBank/DDBJ databases">
        <title>The Genome Sequence of EEnterococcus faecalis 9F2_4866.</title>
        <authorList>
            <consortium name="The Broad Institute Genomics Platform"/>
            <consortium name="The Broad Institute Genomic Center for Infectious Diseases"/>
            <person name="Earl A."/>
            <person name="Manson A."/>
            <person name="Schwartman J."/>
            <person name="Gilmore M."/>
            <person name="Abouelleil A."/>
            <person name="Cao P."/>
            <person name="Chapman S."/>
            <person name="Cusick C."/>
            <person name="Shea T."/>
            <person name="Young S."/>
            <person name="Neafsey D."/>
            <person name="Nusbaum C."/>
            <person name="Birren B."/>
        </authorList>
    </citation>
    <scope>NUCLEOTIDE SEQUENCE [LARGE SCALE GENOMIC DNA]</scope>
    <source>
        <strain evidence="3">12C11_DIV0727</strain>
    </source>
</reference>
<evidence type="ECO:0000313" key="3">
    <source>
        <dbReference type="Proteomes" id="UP000195080"/>
    </source>
</evidence>
<organism evidence="2 3">
    <name type="scientific">Candidatus Enterococcus lemimoniae</name>
    <dbReference type="NCBI Taxonomy" id="1834167"/>
    <lineage>
        <taxon>Bacteria</taxon>
        <taxon>Bacillati</taxon>
        <taxon>Bacillota</taxon>
        <taxon>Bacilli</taxon>
        <taxon>Lactobacillales</taxon>
        <taxon>Enterococcaceae</taxon>
        <taxon>Enterococcus</taxon>
    </lineage>
</organism>
<gene>
    <name evidence="2" type="ORF">A5866_000142</name>
</gene>
<protein>
    <recommendedName>
        <fullName evidence="4">ABC transporter permease</fullName>
    </recommendedName>
</protein>
<evidence type="ECO:0008006" key="4">
    <source>
        <dbReference type="Google" id="ProtNLM"/>
    </source>
</evidence>
<keyword evidence="1" id="KW-0472">Membrane</keyword>
<dbReference type="EMBL" id="CP147248">
    <property type="protein sequence ID" value="WYJ85084.1"/>
    <property type="molecule type" value="Genomic_DNA"/>
</dbReference>
<feature type="transmembrane region" description="Helical" evidence="1">
    <location>
        <begin position="134"/>
        <end position="158"/>
    </location>
</feature>
<feature type="transmembrane region" description="Helical" evidence="1">
    <location>
        <begin position="44"/>
        <end position="65"/>
    </location>
</feature>
<dbReference type="Proteomes" id="UP000195080">
    <property type="component" value="Chromosome"/>
</dbReference>
<dbReference type="RefSeq" id="WP_086444660.1">
    <property type="nucleotide sequence ID" value="NZ_CP147248.1"/>
</dbReference>
<feature type="transmembrane region" description="Helical" evidence="1">
    <location>
        <begin position="86"/>
        <end position="114"/>
    </location>
</feature>
<keyword evidence="1" id="KW-1133">Transmembrane helix</keyword>
<feature type="transmembrane region" description="Helical" evidence="1">
    <location>
        <begin position="216"/>
        <end position="238"/>
    </location>
</feature>
<feature type="transmembrane region" description="Helical" evidence="1">
    <location>
        <begin position="12"/>
        <end position="32"/>
    </location>
</feature>